<evidence type="ECO:0000256" key="1">
    <source>
        <dbReference type="SAM" id="MobiDB-lite"/>
    </source>
</evidence>
<keyword evidence="3" id="KW-0540">Nuclease</keyword>
<evidence type="ECO:0000256" key="2">
    <source>
        <dbReference type="SAM" id="SignalP"/>
    </source>
</evidence>
<evidence type="ECO:0000313" key="4">
    <source>
        <dbReference type="Proteomes" id="UP000501914"/>
    </source>
</evidence>
<dbReference type="EMBL" id="CP048852">
    <property type="protein sequence ID" value="QIW79940.1"/>
    <property type="molecule type" value="Genomic_DNA"/>
</dbReference>
<accession>A0A6H0WHB3</accession>
<keyword evidence="4" id="KW-1185">Reference proteome</keyword>
<dbReference type="RefSeq" id="WP_167872409.1">
    <property type="nucleotide sequence ID" value="NZ_CP048852.1"/>
</dbReference>
<evidence type="ECO:0000313" key="3">
    <source>
        <dbReference type="EMBL" id="QIW79940.1"/>
    </source>
</evidence>
<dbReference type="AlphaFoldDB" id="A0A6H0WHB3"/>
<name>A0A6H0WHB3_9BACI</name>
<organism evidence="3 4">
    <name type="scientific">Bacillus tequilensis</name>
    <dbReference type="NCBI Taxonomy" id="227866"/>
    <lineage>
        <taxon>Bacteria</taxon>
        <taxon>Bacillati</taxon>
        <taxon>Bacillota</taxon>
        <taxon>Bacilli</taxon>
        <taxon>Bacillales</taxon>
        <taxon>Bacillaceae</taxon>
        <taxon>Bacillus</taxon>
    </lineage>
</organism>
<feature type="region of interest" description="Disordered" evidence="1">
    <location>
        <begin position="110"/>
        <end position="134"/>
    </location>
</feature>
<dbReference type="Proteomes" id="UP000501914">
    <property type="component" value="Chromosome"/>
</dbReference>
<feature type="region of interest" description="Disordered" evidence="1">
    <location>
        <begin position="32"/>
        <end position="63"/>
    </location>
</feature>
<keyword evidence="3" id="KW-0255">Endonuclease</keyword>
<keyword evidence="3" id="KW-0378">Hydrolase</keyword>
<dbReference type="Pfam" id="PF12639">
    <property type="entry name" value="Colicin-DNase"/>
    <property type="match status" value="1"/>
</dbReference>
<dbReference type="GO" id="GO:0004519">
    <property type="term" value="F:endonuclease activity"/>
    <property type="evidence" value="ECO:0007669"/>
    <property type="project" value="UniProtKB-KW"/>
</dbReference>
<sequence length="294" mass="33106">MKSYQKILSVVLSLLLLLTFVLPNFAEAQSIEQPVQSGTESVQGSDENPVDSEYEEYEDDFNYEEDTYEDYSDVSEDSYYDNLADAPVYKDESLLEDGAAEEEIIKDESVPDSEFEENVVTPTESATEPETDDVGEDESYHAQWAWLIPPAIAIVSRVGGKLLVKQTLKSTTKKIAVRNGKLAGKKHPKTEVKFNSKGFPVFASKYNYNLPMSLIKSSNGTQFKNANASLKKAINTWEHAKKFNKYQIQDIKNGKTPRGYIWHHHENTGRVQLVNRTIHEKTGHTGGKSIWGSL</sequence>
<gene>
    <name evidence="3" type="ORF">G4P54_09020</name>
</gene>
<dbReference type="KEGG" id="bteq:G4P54_09020"/>
<feature type="signal peptide" evidence="2">
    <location>
        <begin position="1"/>
        <end position="28"/>
    </location>
</feature>
<keyword evidence="2" id="KW-0732">Signal</keyword>
<feature type="compositionally biased region" description="Acidic residues" evidence="1">
    <location>
        <begin position="48"/>
        <end position="63"/>
    </location>
</feature>
<protein>
    <submittedName>
        <fullName evidence="3">HNH endonuclease</fullName>
    </submittedName>
</protein>
<proteinExistence type="predicted"/>
<reference evidence="3 4" key="1">
    <citation type="submission" date="2020-02" db="EMBL/GenBank/DDBJ databases">
        <title>Genome sequencing, annotation and comparative genomic analysis of Bacillus tequilensis EA-CB0015, an effective biological control agent against Pseudocercospora fijiensis in banana plants.</title>
        <authorList>
            <person name="Cuellar-Gaviria T.Z."/>
            <person name="Ju K.-S."/>
            <person name="Villegas-Escobar V."/>
        </authorList>
    </citation>
    <scope>NUCLEOTIDE SEQUENCE [LARGE SCALE GENOMIC DNA]</scope>
    <source>
        <strain evidence="3 4">EA-CB0015</strain>
    </source>
</reference>
<feature type="chain" id="PRO_5026290674" evidence="2">
    <location>
        <begin position="29"/>
        <end position="294"/>
    </location>
</feature>
<feature type="compositionally biased region" description="Polar residues" evidence="1">
    <location>
        <begin position="32"/>
        <end position="46"/>
    </location>
</feature>